<dbReference type="RefSeq" id="WP_044837386.1">
    <property type="nucleotide sequence ID" value="NZ_CP059733.1"/>
</dbReference>
<dbReference type="InterPro" id="IPR000182">
    <property type="entry name" value="GNAT_dom"/>
</dbReference>
<accession>A0AAF0C7N2</accession>
<proteinExistence type="predicted"/>
<dbReference type="GO" id="GO:0016747">
    <property type="term" value="F:acyltransferase activity, transferring groups other than amino-acyl groups"/>
    <property type="evidence" value="ECO:0007669"/>
    <property type="project" value="InterPro"/>
</dbReference>
<dbReference type="AlphaFoldDB" id="A0AAF0C7N2"/>
<organism evidence="2 3">
    <name type="scientific">Thalassomonas viridans</name>
    <dbReference type="NCBI Taxonomy" id="137584"/>
    <lineage>
        <taxon>Bacteria</taxon>
        <taxon>Pseudomonadati</taxon>
        <taxon>Pseudomonadota</taxon>
        <taxon>Gammaproteobacteria</taxon>
        <taxon>Alteromonadales</taxon>
        <taxon>Colwelliaceae</taxon>
        <taxon>Thalassomonas</taxon>
    </lineage>
</organism>
<gene>
    <name evidence="2" type="ORF">SG34_018310</name>
</gene>
<dbReference type="InterPro" id="IPR016181">
    <property type="entry name" value="Acyl_CoA_acyltransferase"/>
</dbReference>
<name>A0AAF0C7N2_9GAMM</name>
<dbReference type="Pfam" id="PF13673">
    <property type="entry name" value="Acetyltransf_10"/>
    <property type="match status" value="1"/>
</dbReference>
<dbReference type="Gene3D" id="3.40.630.30">
    <property type="match status" value="1"/>
</dbReference>
<protein>
    <submittedName>
        <fullName evidence="2">GNAT family N-acetyltransferase</fullName>
    </submittedName>
</protein>
<evidence type="ECO:0000313" key="2">
    <source>
        <dbReference type="EMBL" id="WDE03345.1"/>
    </source>
</evidence>
<dbReference type="EMBL" id="CP059733">
    <property type="protein sequence ID" value="WDE03345.1"/>
    <property type="molecule type" value="Genomic_DNA"/>
</dbReference>
<evidence type="ECO:0000259" key="1">
    <source>
        <dbReference type="PROSITE" id="PS51186"/>
    </source>
</evidence>
<reference evidence="2 3" key="2">
    <citation type="journal article" date="2022" name="Mar. Drugs">
        <title>Bioassay-Guided Fractionation Leads to the Detection of Cholic Acid Generated by the Rare Thalassomonas sp.</title>
        <authorList>
            <person name="Pheiffer F."/>
            <person name="Schneider Y.K."/>
            <person name="Hansen E.H."/>
            <person name="Andersen J.H."/>
            <person name="Isaksson J."/>
            <person name="Busche T."/>
            <person name="R C."/>
            <person name="Kalinowski J."/>
            <person name="Zyl L.V."/>
            <person name="Trindade M."/>
        </authorList>
    </citation>
    <scope>NUCLEOTIDE SEQUENCE [LARGE SCALE GENOMIC DNA]</scope>
    <source>
        <strain evidence="2 3">XOM25</strain>
    </source>
</reference>
<feature type="domain" description="N-acetyltransferase" evidence="1">
    <location>
        <begin position="134"/>
        <end position="265"/>
    </location>
</feature>
<evidence type="ECO:0000313" key="3">
    <source>
        <dbReference type="Proteomes" id="UP000032352"/>
    </source>
</evidence>
<keyword evidence="3" id="KW-1185">Reference proteome</keyword>
<dbReference type="SUPFAM" id="SSF55729">
    <property type="entry name" value="Acyl-CoA N-acyltransferases (Nat)"/>
    <property type="match status" value="1"/>
</dbReference>
<dbReference type="Proteomes" id="UP000032352">
    <property type="component" value="Chromosome"/>
</dbReference>
<dbReference type="PROSITE" id="PS51186">
    <property type="entry name" value="GNAT"/>
    <property type="match status" value="1"/>
</dbReference>
<reference evidence="2 3" key="1">
    <citation type="journal article" date="2015" name="Genome Announc.">
        <title>Draft Genome Sequences of Marine Isolates of Thalassomonas viridans and Thalassomonas actiniarum.</title>
        <authorList>
            <person name="Olonade I."/>
            <person name="van Zyl L.J."/>
            <person name="Trindade M."/>
        </authorList>
    </citation>
    <scope>NUCLEOTIDE SEQUENCE [LARGE SCALE GENOMIC DNA]</scope>
    <source>
        <strain evidence="2 3">XOM25</strain>
    </source>
</reference>
<sequence length="265" mass="29428">MNLTKPELQLANLDNFTRLWQAMGADERLLSSQLSPQLSPQHKVFLSRSWPYRFWCENLMASSGDGVSPDLINHLLQLPGNSVIPVWPQVEPAQESLEQALMDNGYSISFELVAMGLTVEAGKAVNIQETGGLKLITCTGEAELNCWTRVCSEAFGYDIDPDVIQGLAEDSNARLVLAYENQQPVATALLFNSRYQSMQVTGIHQFGVPEKYRGRGIARQLMSVLLAQSVGNTDFFSLQASVMGKGLYEGLGFKEQFVIRNYRKA</sequence>
<dbReference type="CDD" id="cd04301">
    <property type="entry name" value="NAT_SF"/>
    <property type="match status" value="1"/>
</dbReference>
<dbReference type="KEGG" id="tvd:SG34_018310"/>